<dbReference type="CDD" id="cd15457">
    <property type="entry name" value="NADAR"/>
    <property type="match status" value="1"/>
</dbReference>
<name>A0A6V7XWX6_MELEN</name>
<evidence type="ECO:0000313" key="2">
    <source>
        <dbReference type="EMBL" id="CAD2203816.1"/>
    </source>
</evidence>
<dbReference type="SUPFAM" id="SSF143990">
    <property type="entry name" value="YbiA-like"/>
    <property type="match status" value="1"/>
</dbReference>
<dbReference type="Gene3D" id="1.10.357.40">
    <property type="entry name" value="YbiA-like"/>
    <property type="match status" value="1"/>
</dbReference>
<protein>
    <recommendedName>
        <fullName evidence="1">NADAR domain-containing protein</fullName>
    </recommendedName>
</protein>
<evidence type="ECO:0000313" key="3">
    <source>
        <dbReference type="Proteomes" id="UP000580250"/>
    </source>
</evidence>
<dbReference type="Proteomes" id="UP000580250">
    <property type="component" value="Unassembled WGS sequence"/>
</dbReference>
<feature type="domain" description="NADAR" evidence="1">
    <location>
        <begin position="7"/>
        <end position="121"/>
    </location>
</feature>
<proteinExistence type="predicted"/>
<dbReference type="EMBL" id="CAJEWN010002463">
    <property type="protein sequence ID" value="CAD2203816.1"/>
    <property type="molecule type" value="Genomic_DNA"/>
</dbReference>
<dbReference type="InterPro" id="IPR037238">
    <property type="entry name" value="YbiA-like_sf"/>
</dbReference>
<accession>A0A6V7XWX6</accession>
<dbReference type="OrthoDB" id="206452at2759"/>
<dbReference type="InterPro" id="IPR012816">
    <property type="entry name" value="NADAR"/>
</dbReference>
<comment type="caution">
    <text evidence="2">The sequence shown here is derived from an EMBL/GenBank/DDBJ whole genome shotgun (WGS) entry which is preliminary data.</text>
</comment>
<evidence type="ECO:0000259" key="1">
    <source>
        <dbReference type="Pfam" id="PF08719"/>
    </source>
</evidence>
<dbReference type="AlphaFoldDB" id="A0A6V7XWX6"/>
<organism evidence="2 3">
    <name type="scientific">Meloidogyne enterolobii</name>
    <name type="common">Root-knot nematode worm</name>
    <name type="synonym">Meloidogyne mayaguensis</name>
    <dbReference type="NCBI Taxonomy" id="390850"/>
    <lineage>
        <taxon>Eukaryota</taxon>
        <taxon>Metazoa</taxon>
        <taxon>Ecdysozoa</taxon>
        <taxon>Nematoda</taxon>
        <taxon>Chromadorea</taxon>
        <taxon>Rhabditida</taxon>
        <taxon>Tylenchina</taxon>
        <taxon>Tylenchomorpha</taxon>
        <taxon>Tylenchoidea</taxon>
        <taxon>Meloidogynidae</taxon>
        <taxon>Meloidogyninae</taxon>
        <taxon>Meloidogyne</taxon>
    </lineage>
</organism>
<sequence length="207" mass="24569">MVDYLKIDGQFFCCTEQYYMFYKAKVFNDRKAMSDIMRTRDPKFMKRIGSQVVGFDQSKWFKISIQVMAIATYYKYSLNRDLRLQLFETSGAEIIEVNPTDKRWGIGLPMDDWRIRDKNEWKWVKFGVFCINLRIVTNVLKNYPSLILPSKLKARRHIGIFECMNSYPTDFGTCGHWVLDSVLLKNSCYFCHLNPDTNKIFKKSFFS</sequence>
<dbReference type="NCBIfam" id="TIGR02464">
    <property type="entry name" value="ribofla_fusion"/>
    <property type="match status" value="1"/>
</dbReference>
<gene>
    <name evidence="2" type="ORF">MENT_LOCUS57515</name>
</gene>
<reference evidence="2 3" key="1">
    <citation type="submission" date="2020-08" db="EMBL/GenBank/DDBJ databases">
        <authorList>
            <person name="Koutsovoulos G."/>
            <person name="Danchin GJ E."/>
        </authorList>
    </citation>
    <scope>NUCLEOTIDE SEQUENCE [LARGE SCALE GENOMIC DNA]</scope>
</reference>
<dbReference type="Pfam" id="PF08719">
    <property type="entry name" value="NADAR"/>
    <property type="match status" value="1"/>
</dbReference>